<accession>A0A518D6W0</accession>
<dbReference type="AlphaFoldDB" id="A0A518D6W0"/>
<dbReference type="EMBL" id="CP036291">
    <property type="protein sequence ID" value="QDU87191.1"/>
    <property type="molecule type" value="Genomic_DNA"/>
</dbReference>
<keyword evidence="2" id="KW-1185">Reference proteome</keyword>
<dbReference type="KEGG" id="pnd:Pla175_05480"/>
<evidence type="ECO:0008006" key="3">
    <source>
        <dbReference type="Google" id="ProtNLM"/>
    </source>
</evidence>
<dbReference type="RefSeq" id="WP_145281107.1">
    <property type="nucleotide sequence ID" value="NZ_CP036291.1"/>
</dbReference>
<evidence type="ECO:0000313" key="2">
    <source>
        <dbReference type="Proteomes" id="UP000317429"/>
    </source>
</evidence>
<reference evidence="1 2" key="1">
    <citation type="submission" date="2019-02" db="EMBL/GenBank/DDBJ databases">
        <title>Deep-cultivation of Planctomycetes and their phenomic and genomic characterization uncovers novel biology.</title>
        <authorList>
            <person name="Wiegand S."/>
            <person name="Jogler M."/>
            <person name="Boedeker C."/>
            <person name="Pinto D."/>
            <person name="Vollmers J."/>
            <person name="Rivas-Marin E."/>
            <person name="Kohn T."/>
            <person name="Peeters S.H."/>
            <person name="Heuer A."/>
            <person name="Rast P."/>
            <person name="Oberbeckmann S."/>
            <person name="Bunk B."/>
            <person name="Jeske O."/>
            <person name="Meyerdierks A."/>
            <person name="Storesund J.E."/>
            <person name="Kallscheuer N."/>
            <person name="Luecker S."/>
            <person name="Lage O.M."/>
            <person name="Pohl T."/>
            <person name="Merkel B.J."/>
            <person name="Hornburger P."/>
            <person name="Mueller R.-W."/>
            <person name="Bruemmer F."/>
            <person name="Labrenz M."/>
            <person name="Spormann A.M."/>
            <person name="Op den Camp H."/>
            <person name="Overmann J."/>
            <person name="Amann R."/>
            <person name="Jetten M.S.M."/>
            <person name="Mascher T."/>
            <person name="Medema M.H."/>
            <person name="Devos D.P."/>
            <person name="Kaster A.-K."/>
            <person name="Ovreas L."/>
            <person name="Rohde M."/>
            <person name="Galperin M.Y."/>
            <person name="Jogler C."/>
        </authorList>
    </citation>
    <scope>NUCLEOTIDE SEQUENCE [LARGE SCALE GENOMIC DNA]</scope>
    <source>
        <strain evidence="1 2">Pla175</strain>
    </source>
</reference>
<evidence type="ECO:0000313" key="1">
    <source>
        <dbReference type="EMBL" id="QDU87191.1"/>
    </source>
</evidence>
<gene>
    <name evidence="1" type="ORF">Pla175_05480</name>
</gene>
<name>A0A518D6W0_9BACT</name>
<dbReference type="Proteomes" id="UP000317429">
    <property type="component" value="Chromosome"/>
</dbReference>
<sequence length="239" mass="26625">MFWTTPTDEKIVIPPSCNHTSTDAERAAERKRLKRLIAANGLLRRRKADLTTAIDGFERESEAAVARHKTETTTIRDRLAEIEEAVVDAMADGRPANAKLEAEREKLLAKLGDLTSTLERTVEDVKSRTKPLREERAAVQAKMATPEVLDNQLIATAPPELQQKGTALNRVGTTLDTYCKSIDSKRKELKESIASAVEPGRTLLAWRLGNWDQEADLVGKMLVDVRLAAAENRREMLTL</sequence>
<protein>
    <recommendedName>
        <fullName evidence="3">Chromosome partition protein Smc</fullName>
    </recommendedName>
</protein>
<organism evidence="1 2">
    <name type="scientific">Pirellulimonas nuda</name>
    <dbReference type="NCBI Taxonomy" id="2528009"/>
    <lineage>
        <taxon>Bacteria</taxon>
        <taxon>Pseudomonadati</taxon>
        <taxon>Planctomycetota</taxon>
        <taxon>Planctomycetia</taxon>
        <taxon>Pirellulales</taxon>
        <taxon>Lacipirellulaceae</taxon>
        <taxon>Pirellulimonas</taxon>
    </lineage>
</organism>
<proteinExistence type="predicted"/>